<comment type="caution">
    <text evidence="1">The sequence shown here is derived from an EMBL/GenBank/DDBJ whole genome shotgun (WGS) entry which is preliminary data.</text>
</comment>
<organism evidence="1 2">
    <name type="scientific">Coralloluteibacterium stylophorae</name>
    <dbReference type="NCBI Taxonomy" id="1776034"/>
    <lineage>
        <taxon>Bacteria</taxon>
        <taxon>Pseudomonadati</taxon>
        <taxon>Pseudomonadota</taxon>
        <taxon>Gammaproteobacteria</taxon>
        <taxon>Lysobacterales</taxon>
        <taxon>Lysobacteraceae</taxon>
        <taxon>Coralloluteibacterium</taxon>
    </lineage>
</organism>
<accession>A0AAP2CB33</accession>
<dbReference type="RefSeq" id="WP_213173624.1">
    <property type="nucleotide sequence ID" value="NZ_JAGQFT020000005.1"/>
</dbReference>
<evidence type="ECO:0000313" key="2">
    <source>
        <dbReference type="Proteomes" id="UP000675747"/>
    </source>
</evidence>
<proteinExistence type="predicted"/>
<protein>
    <submittedName>
        <fullName evidence="1">Uncharacterized protein</fullName>
    </submittedName>
</protein>
<gene>
    <name evidence="1" type="ORF">KB893_009010</name>
</gene>
<dbReference type="AlphaFoldDB" id="A0AAP2CB33"/>
<keyword evidence="2" id="KW-1185">Reference proteome</keyword>
<name>A0AAP2CB33_9GAMM</name>
<dbReference type="Proteomes" id="UP000675747">
    <property type="component" value="Unassembled WGS sequence"/>
</dbReference>
<dbReference type="EMBL" id="JAGQFT020000005">
    <property type="protein sequence ID" value="MBS7457272.1"/>
    <property type="molecule type" value="Genomic_DNA"/>
</dbReference>
<sequence length="243" mass="26573">MPALLQRTSRSFAVSGAFAGRRNRRRPWPRVDLCAALLALLGATASLGCATASEPPSTAKEAAVMTAPESAFTAANPTLSAEEIGERFLKLVGRLESRSDLDLDLVRTTLGLRFSRVPGDEHHLVSEAPLGSGWSYIAGFLEATPSNLSSVYLDFRSSQGPDAELTPVCTLDFGHYHNAMIEMGFMADPYYDYDHGRERLLDWRYTKFREGDGSVDMTISIVPQDPPPGATDRRCVKSISMLN</sequence>
<evidence type="ECO:0000313" key="1">
    <source>
        <dbReference type="EMBL" id="MBS7457272.1"/>
    </source>
</evidence>
<reference evidence="1 2" key="1">
    <citation type="journal article" date="2021" name="Microbiol. Resour. Announc.">
        <title>Draft Genome Sequence of Coralloluteibacterium stylophorae LMG 29479T.</title>
        <authorList>
            <person name="Karlyshev A.V."/>
            <person name="Kudryashova E.B."/>
            <person name="Ariskina E.V."/>
            <person name="Conroy A.P."/>
            <person name="Abidueva E.Y."/>
        </authorList>
    </citation>
    <scope>NUCLEOTIDE SEQUENCE [LARGE SCALE GENOMIC DNA]</scope>
    <source>
        <strain evidence="1 2">LMG 29479</strain>
    </source>
</reference>